<evidence type="ECO:0000256" key="1">
    <source>
        <dbReference type="ARBA" id="ARBA00004141"/>
    </source>
</evidence>
<organism evidence="7">
    <name type="scientific">hydrocarbon metagenome</name>
    <dbReference type="NCBI Taxonomy" id="938273"/>
    <lineage>
        <taxon>unclassified sequences</taxon>
        <taxon>metagenomes</taxon>
        <taxon>ecological metagenomes</taxon>
    </lineage>
</organism>
<accession>A0A0W8FT27</accession>
<evidence type="ECO:0000256" key="6">
    <source>
        <dbReference type="SAM" id="Phobius"/>
    </source>
</evidence>
<evidence type="ECO:0000256" key="3">
    <source>
        <dbReference type="ARBA" id="ARBA00022692"/>
    </source>
</evidence>
<evidence type="ECO:0000256" key="2">
    <source>
        <dbReference type="ARBA" id="ARBA00008034"/>
    </source>
</evidence>
<dbReference type="InterPro" id="IPR001626">
    <property type="entry name" value="ABC_TroCD"/>
</dbReference>
<name>A0A0W8FT27_9ZZZZ</name>
<sequence>MELCDILSYEFIRRALAAGALIATVSSILGIFLVLRRFSLIGDGLAHVTFGSVAIVMLIGISPTYITLATLPLVIISSLIILKLTLSKRVQGDAAIGIVSSIGIATGIILVSLSNGYNVDLFSYLFGNILTVTKTELVLSVIVFIIVVATAIIFYDDLLAVTFDEELALTMGIKTNRINLILFMLTAVVAVLAMKVAGIMLVSAMLILPPLTALQLSMSFKKTIIAAVCFSVVSVICGIILAFLLNLPAGGTIVILNICFLLLIFGAKKILPLPR</sequence>
<feature type="transmembrane region" description="Helical" evidence="6">
    <location>
        <begin position="40"/>
        <end position="59"/>
    </location>
</feature>
<dbReference type="Gene3D" id="1.10.3470.10">
    <property type="entry name" value="ABC transporter involved in vitamin B12 uptake, BtuC"/>
    <property type="match status" value="1"/>
</dbReference>
<keyword evidence="5 6" id="KW-0472">Membrane</keyword>
<dbReference type="GO" id="GO:0043190">
    <property type="term" value="C:ATP-binding cassette (ABC) transporter complex"/>
    <property type="evidence" value="ECO:0007669"/>
    <property type="project" value="InterPro"/>
</dbReference>
<keyword evidence="4 6" id="KW-1133">Transmembrane helix</keyword>
<feature type="transmembrane region" description="Helical" evidence="6">
    <location>
        <begin position="176"/>
        <end position="193"/>
    </location>
</feature>
<evidence type="ECO:0000256" key="5">
    <source>
        <dbReference type="ARBA" id="ARBA00023136"/>
    </source>
</evidence>
<comment type="caution">
    <text evidence="7">The sequence shown here is derived from an EMBL/GenBank/DDBJ whole genome shotgun (WGS) entry which is preliminary data.</text>
</comment>
<dbReference type="SUPFAM" id="SSF81345">
    <property type="entry name" value="ABC transporter involved in vitamin B12 uptake, BtuC"/>
    <property type="match status" value="1"/>
</dbReference>
<reference evidence="7" key="1">
    <citation type="journal article" date="2015" name="Proc. Natl. Acad. Sci. U.S.A.">
        <title>Networks of energetic and metabolic interactions define dynamics in microbial communities.</title>
        <authorList>
            <person name="Embree M."/>
            <person name="Liu J.K."/>
            <person name="Al-Bassam M.M."/>
            <person name="Zengler K."/>
        </authorList>
    </citation>
    <scope>NUCLEOTIDE SEQUENCE</scope>
</reference>
<dbReference type="AlphaFoldDB" id="A0A0W8FT27"/>
<dbReference type="GO" id="GO:0010043">
    <property type="term" value="P:response to zinc ion"/>
    <property type="evidence" value="ECO:0007669"/>
    <property type="project" value="TreeGrafter"/>
</dbReference>
<dbReference type="PANTHER" id="PTHR30477">
    <property type="entry name" value="ABC-TRANSPORTER METAL-BINDING PROTEIN"/>
    <property type="match status" value="1"/>
</dbReference>
<dbReference type="PANTHER" id="PTHR30477:SF0">
    <property type="entry name" value="METAL TRANSPORT SYSTEM MEMBRANE PROTEIN TM_0125-RELATED"/>
    <property type="match status" value="1"/>
</dbReference>
<comment type="similarity">
    <text evidence="2">Belongs to the ABC-3 integral membrane protein family.</text>
</comment>
<evidence type="ECO:0000313" key="7">
    <source>
        <dbReference type="EMBL" id="KUG24027.1"/>
    </source>
</evidence>
<protein>
    <submittedName>
        <fullName evidence="7">Zinc abc transporter, inner membrane permease protein znub</fullName>
    </submittedName>
</protein>
<gene>
    <name evidence="7" type="ORF">ASZ90_006164</name>
</gene>
<dbReference type="GO" id="GO:0055085">
    <property type="term" value="P:transmembrane transport"/>
    <property type="evidence" value="ECO:0007669"/>
    <property type="project" value="InterPro"/>
</dbReference>
<dbReference type="InterPro" id="IPR037294">
    <property type="entry name" value="ABC_BtuC-like"/>
</dbReference>
<comment type="subcellular location">
    <subcellularLocation>
        <location evidence="1">Membrane</location>
        <topology evidence="1">Multi-pass membrane protein</topology>
    </subcellularLocation>
</comment>
<feature type="transmembrane region" description="Helical" evidence="6">
    <location>
        <begin position="15"/>
        <end position="35"/>
    </location>
</feature>
<dbReference type="EMBL" id="LNQE01000868">
    <property type="protein sequence ID" value="KUG24027.1"/>
    <property type="molecule type" value="Genomic_DNA"/>
</dbReference>
<proteinExistence type="inferred from homology"/>
<keyword evidence="3 6" id="KW-0812">Transmembrane</keyword>
<feature type="transmembrane region" description="Helical" evidence="6">
    <location>
        <begin position="94"/>
        <end position="117"/>
    </location>
</feature>
<dbReference type="Pfam" id="PF00950">
    <property type="entry name" value="ABC-3"/>
    <property type="match status" value="1"/>
</dbReference>
<feature type="transmembrane region" description="Helical" evidence="6">
    <location>
        <begin position="251"/>
        <end position="271"/>
    </location>
</feature>
<dbReference type="CDD" id="cd06550">
    <property type="entry name" value="TM_ABC_iron-siderophores_like"/>
    <property type="match status" value="1"/>
</dbReference>
<feature type="transmembrane region" description="Helical" evidence="6">
    <location>
        <begin position="224"/>
        <end position="245"/>
    </location>
</feature>
<evidence type="ECO:0000256" key="4">
    <source>
        <dbReference type="ARBA" id="ARBA00022989"/>
    </source>
</evidence>
<feature type="transmembrane region" description="Helical" evidence="6">
    <location>
        <begin position="65"/>
        <end position="82"/>
    </location>
</feature>
<feature type="transmembrane region" description="Helical" evidence="6">
    <location>
        <begin position="137"/>
        <end position="155"/>
    </location>
</feature>